<evidence type="ECO:0000313" key="1">
    <source>
        <dbReference type="EMBL" id="KDO02240.1"/>
    </source>
</evidence>
<reference evidence="1 2" key="1">
    <citation type="submission" date="2014-02" db="EMBL/GenBank/DDBJ databases">
        <title>Draft genome sequence of Rickettsia buchneri sp. nov. ISO7T.</title>
        <authorList>
            <person name="Felsheim R.F."/>
            <person name="Kurtti T.J."/>
            <person name="Munderloh U.G."/>
        </authorList>
    </citation>
    <scope>NUCLEOTIDE SEQUENCE [LARGE SCALE GENOMIC DNA]</scope>
    <source>
        <strain evidence="2">ISO7</strain>
        <plasmid evidence="1">pREISMN_1</plasmid>
    </source>
</reference>
<proteinExistence type="predicted"/>
<comment type="caution">
    <text evidence="1">The sequence shown here is derived from an EMBL/GenBank/DDBJ whole genome shotgun (WGS) entry which is preliminary data.</text>
</comment>
<geneLocation type="plasmid" evidence="1">
    <name>pREISMN_1</name>
</geneLocation>
<gene>
    <name evidence="1" type="ORF">REISMN_08210</name>
</gene>
<organism evidence="1 2">
    <name type="scientific">Rickettsia tamurae subsp. buchneri</name>
    <dbReference type="NCBI Taxonomy" id="1462938"/>
    <lineage>
        <taxon>Bacteria</taxon>
        <taxon>Pseudomonadati</taxon>
        <taxon>Pseudomonadota</taxon>
        <taxon>Alphaproteobacteria</taxon>
        <taxon>Rickettsiales</taxon>
        <taxon>Rickettsiaceae</taxon>
        <taxon>Rickettsieae</taxon>
        <taxon>Rickettsia</taxon>
        <taxon>spotted fever group</taxon>
    </lineage>
</organism>
<keyword evidence="2" id="KW-1185">Reference proteome</keyword>
<keyword evidence="1" id="KW-0614">Plasmid</keyword>
<name>A0A8E1BZI1_9RICK</name>
<protein>
    <submittedName>
        <fullName evidence="1">Uncharacterized protein</fullName>
    </submittedName>
</protein>
<evidence type="ECO:0000313" key="2">
    <source>
        <dbReference type="Proteomes" id="UP000027161"/>
    </source>
</evidence>
<dbReference type="EMBL" id="JFKF01000199">
    <property type="protein sequence ID" value="KDO02240.1"/>
    <property type="molecule type" value="Genomic_DNA"/>
</dbReference>
<accession>A0A8E1BZI1</accession>
<dbReference type="Proteomes" id="UP000027161">
    <property type="component" value="Unassembled WGS sequence"/>
</dbReference>
<sequence>MLFQILPFVLVLAICVKVPMTRRLIMKYPMISKIGLMLLNFIKDIVFSNERMQGKTQYPNNLSGFSSDMGNHRRDDERFTSPSYAHVPGNIYHYYYYT</sequence>
<dbReference type="AlphaFoldDB" id="A0A8E1BZI1"/>